<dbReference type="EMBL" id="BJYF01000021">
    <property type="protein sequence ID" value="GEN60862.1"/>
    <property type="molecule type" value="Genomic_DNA"/>
</dbReference>
<reference evidence="2 3" key="1">
    <citation type="submission" date="2019-07" db="EMBL/GenBank/DDBJ databases">
        <title>Whole genome shotgun sequence of Acetobacter nitrogenifigens NBRC 105050.</title>
        <authorList>
            <person name="Hosoyama A."/>
            <person name="Uohara A."/>
            <person name="Ohji S."/>
            <person name="Ichikawa N."/>
        </authorList>
    </citation>
    <scope>NUCLEOTIDE SEQUENCE [LARGE SCALE GENOMIC DNA]</scope>
    <source>
        <strain evidence="2 3">NBRC 105050</strain>
    </source>
</reference>
<dbReference type="InterPro" id="IPR048494">
    <property type="entry name" value="Dit-like_N"/>
</dbReference>
<comment type="caution">
    <text evidence="2">The sequence shown here is derived from an EMBL/GenBank/DDBJ whole genome shotgun (WGS) entry which is preliminary data.</text>
</comment>
<protein>
    <recommendedName>
        <fullName evidence="1">Dit-like phage tail protein N-terminal domain-containing protein</fullName>
    </recommendedName>
</protein>
<keyword evidence="3" id="KW-1185">Reference proteome</keyword>
<evidence type="ECO:0000313" key="2">
    <source>
        <dbReference type="EMBL" id="GEN60862.1"/>
    </source>
</evidence>
<dbReference type="STRING" id="1120919.GCA_000429165_02853"/>
<evidence type="ECO:0000313" key="3">
    <source>
        <dbReference type="Proteomes" id="UP000321635"/>
    </source>
</evidence>
<gene>
    <name evidence="2" type="ORF">ANI02nite_27460</name>
</gene>
<dbReference type="AlphaFoldDB" id="A0A511XD38"/>
<name>A0A511XD38_9PROT</name>
<dbReference type="RefSeq" id="WP_026398456.1">
    <property type="nucleotide sequence ID" value="NZ_AUBI01000012.1"/>
</dbReference>
<dbReference type="Proteomes" id="UP000321635">
    <property type="component" value="Unassembled WGS sequence"/>
</dbReference>
<evidence type="ECO:0000259" key="1">
    <source>
        <dbReference type="Pfam" id="PF21821"/>
    </source>
</evidence>
<feature type="domain" description="Dit-like phage tail protein N-terminal" evidence="1">
    <location>
        <begin position="81"/>
        <end position="205"/>
    </location>
</feature>
<accession>A0A511XD38</accession>
<organism evidence="2 3">
    <name type="scientific">Acetobacter nitrogenifigens DSM 23921 = NBRC 105050</name>
    <dbReference type="NCBI Taxonomy" id="1120919"/>
    <lineage>
        <taxon>Bacteria</taxon>
        <taxon>Pseudomonadati</taxon>
        <taxon>Pseudomonadota</taxon>
        <taxon>Alphaproteobacteria</taxon>
        <taxon>Acetobacterales</taxon>
        <taxon>Acetobacteraceae</taxon>
        <taxon>Acetobacter</taxon>
    </lineage>
</organism>
<dbReference type="Pfam" id="PF21821">
    <property type="entry name" value="Dit_like"/>
    <property type="match status" value="1"/>
</dbReference>
<proteinExistence type="predicted"/>
<sequence>MAMTTVAQPVTANVIAGSGVPKLWSTVITSAEAVASVELDTLLQSYLVQNASSQWGLFDSSNSAVITSGRVRAIDMRVGYQVTDAPQENGAFMSYNKVKQPRQIMLEVLCDGSTMSYGDTSAIDNLVSTFTTGATGGSTIRKRFLAALEALVANTTLYTATTPEATYPNMNVVGYSIRRAADRGLYLLYADIMLQEIRLTAVSRKATAAQEPSGETQQNSGNVQTQALSDAQVAAFAQGAGLF</sequence>